<evidence type="ECO:0000256" key="3">
    <source>
        <dbReference type="ARBA" id="ARBA00022829"/>
    </source>
</evidence>
<dbReference type="InterPro" id="IPR036390">
    <property type="entry name" value="WH_DNA-bd_sf"/>
</dbReference>
<reference evidence="6" key="1">
    <citation type="journal article" date="2020" name="Microbiol. Resour. Announc.">
        <title>Complete Genome Sequence of Adlercreutzia sp. Strain 8CFCBH1, a Potent Producer of Equol, Isolated from Healthy Japanese Feces.</title>
        <authorList>
            <person name="Ogata Y."/>
            <person name="Sakamoto M."/>
            <person name="Ohkuma M."/>
            <person name="Hattori M."/>
            <person name="Suda W."/>
        </authorList>
    </citation>
    <scope>NUCLEOTIDE SEQUENCE [LARGE SCALE GENOMIC DNA]</scope>
    <source>
        <strain evidence="6">8CFCBH1</strain>
    </source>
</reference>
<accession>A0A6F8SLG9</accession>
<evidence type="ECO:0000256" key="4">
    <source>
        <dbReference type="ARBA" id="ARBA00023306"/>
    </source>
</evidence>
<protein>
    <recommendedName>
        <fullName evidence="7">SMC-Scp complex subunit ScpB</fullName>
    </recommendedName>
</protein>
<dbReference type="AlphaFoldDB" id="A0A6F8SLG9"/>
<dbReference type="InterPro" id="IPR005234">
    <property type="entry name" value="ScpB_csome_segregation"/>
</dbReference>
<dbReference type="InterPro" id="IPR036388">
    <property type="entry name" value="WH-like_DNA-bd_sf"/>
</dbReference>
<dbReference type="GO" id="GO:0051304">
    <property type="term" value="P:chromosome separation"/>
    <property type="evidence" value="ECO:0007669"/>
    <property type="project" value="InterPro"/>
</dbReference>
<evidence type="ECO:0000256" key="1">
    <source>
        <dbReference type="ARBA" id="ARBA00022490"/>
    </source>
</evidence>
<keyword evidence="4" id="KW-0131">Cell cycle</keyword>
<evidence type="ECO:0000313" key="5">
    <source>
        <dbReference type="EMBL" id="BCA88923.1"/>
    </source>
</evidence>
<dbReference type="PANTHER" id="PTHR34298:SF2">
    <property type="entry name" value="SEGREGATION AND CONDENSATION PROTEIN B"/>
    <property type="match status" value="1"/>
</dbReference>
<dbReference type="PANTHER" id="PTHR34298">
    <property type="entry name" value="SEGREGATION AND CONDENSATION PROTEIN B"/>
    <property type="match status" value="1"/>
</dbReference>
<keyword evidence="1" id="KW-0963">Cytoplasm</keyword>
<proteinExistence type="predicted"/>
<keyword evidence="2" id="KW-0132">Cell division</keyword>
<dbReference type="EMBL" id="AP022829">
    <property type="protein sequence ID" value="BCA88923.1"/>
    <property type="molecule type" value="Genomic_DNA"/>
</dbReference>
<reference evidence="6" key="2">
    <citation type="submission" date="2020-03" db="EMBL/GenBank/DDBJ databases">
        <title>Complete Genome Sequence of Adlercreutzia sp. strain 8CFCBH1 Producing Equol, Isolated from Healthy Japanese Feces.</title>
        <authorList>
            <person name="Ogata Y."/>
            <person name="Sakamoto M."/>
            <person name="Ohkuma M."/>
            <person name="Hattori M."/>
            <person name="Suda W."/>
        </authorList>
    </citation>
    <scope>NUCLEOTIDE SEQUENCE [LARGE SCALE GENOMIC DNA]</scope>
    <source>
        <strain evidence="6">8CFCBH1</strain>
    </source>
</reference>
<name>A0A6F8SLG9_9ACTN</name>
<dbReference type="NCBIfam" id="TIGR00281">
    <property type="entry name" value="SMC-Scp complex subunit ScpB"/>
    <property type="match status" value="1"/>
</dbReference>
<dbReference type="Pfam" id="PF04079">
    <property type="entry name" value="SMC_ScpB"/>
    <property type="match status" value="1"/>
</dbReference>
<gene>
    <name evidence="5" type="ORF">ADCFC_14210</name>
</gene>
<dbReference type="KEGG" id="ahat:ADCFC_15420"/>
<evidence type="ECO:0008006" key="7">
    <source>
        <dbReference type="Google" id="ProtNLM"/>
    </source>
</evidence>
<keyword evidence="3" id="KW-0159">Chromosome partition</keyword>
<evidence type="ECO:0000313" key="6">
    <source>
        <dbReference type="Proteomes" id="UP000501727"/>
    </source>
</evidence>
<sequence>MFQGLQEDQLAGALEAMLFVTDEPVGTIALAEMLECEVGAVEAALVRLRDDLEARGSGIQLREVAGGWRLFTHPAYHELIEKYVLSWDTRKLSAAAMETLAIVAYTQPVTRAGVASVRGVNSDSSINSLVEKGLVREVGTEDAPGNPVLYGTTRGFLEKFGLRSPADLPDLADFAPDAETRRLITERLSATRKDAVVSDEQARTMARALMGEDFEADDGEAMLSDEELAQGTDAAAEVLADALEGERGEEAAAIAAGRAKIEDDEAAEAAGDGADTGAARIAVPGAAADALGTADADAMFACVIASTLGVVDKIDFDSLVFETDDE</sequence>
<organism evidence="5 6">
    <name type="scientific">Adlercreutzia hattorii</name>
    <dbReference type="NCBI Taxonomy" id="2707299"/>
    <lineage>
        <taxon>Bacteria</taxon>
        <taxon>Bacillati</taxon>
        <taxon>Actinomycetota</taxon>
        <taxon>Coriobacteriia</taxon>
        <taxon>Eggerthellales</taxon>
        <taxon>Eggerthellaceae</taxon>
        <taxon>Adlercreutzia</taxon>
    </lineage>
</organism>
<dbReference type="SUPFAM" id="SSF46785">
    <property type="entry name" value="Winged helix' DNA-binding domain"/>
    <property type="match status" value="2"/>
</dbReference>
<dbReference type="Proteomes" id="UP000501727">
    <property type="component" value="Chromosome"/>
</dbReference>
<dbReference type="Gene3D" id="1.10.10.10">
    <property type="entry name" value="Winged helix-like DNA-binding domain superfamily/Winged helix DNA-binding domain"/>
    <property type="match status" value="2"/>
</dbReference>
<evidence type="ECO:0000256" key="2">
    <source>
        <dbReference type="ARBA" id="ARBA00022618"/>
    </source>
</evidence>
<dbReference type="RefSeq" id="WP_231699483.1">
    <property type="nucleotide sequence ID" value="NZ_AP022829.1"/>
</dbReference>
<dbReference type="GO" id="GO:0051301">
    <property type="term" value="P:cell division"/>
    <property type="evidence" value="ECO:0007669"/>
    <property type="project" value="UniProtKB-KW"/>
</dbReference>
<keyword evidence="6" id="KW-1185">Reference proteome</keyword>